<keyword evidence="1" id="KW-0732">Signal</keyword>
<dbReference type="RefSeq" id="NP_507992.1">
    <property type="nucleotide sequence ID" value="NM_075591.5"/>
</dbReference>
<evidence type="ECO:0000313" key="2">
    <source>
        <dbReference type="EMBL" id="CAB07291.1"/>
    </source>
</evidence>
<proteinExistence type="evidence at protein level"/>
<dbReference type="PaxDb" id="6239-W01F3.2"/>
<dbReference type="SUPFAM" id="SSF50923">
    <property type="entry name" value="Hemopexin-like domain"/>
    <property type="match status" value="1"/>
</dbReference>
<dbReference type="PIR" id="T26060">
    <property type="entry name" value="T26060"/>
</dbReference>
<dbReference type="WormBase" id="W01F3.2">
    <property type="protein sequence ID" value="CE16530"/>
    <property type="gene ID" value="WBGene00012185"/>
</dbReference>
<name>O62390_CAEEL</name>
<dbReference type="SMR" id="O62390"/>
<gene>
    <name evidence="2" type="ORF">CELE_W01F3.2</name>
    <name evidence="2 4" type="ORF">W01F3.2</name>
</gene>
<dbReference type="UCSC" id="W01F3.2">
    <property type="organism name" value="c. elegans"/>
</dbReference>
<keyword evidence="3" id="KW-1185">Reference proteome</keyword>
<dbReference type="Bgee" id="WBGene00012185">
    <property type="expression patterns" value="Expressed in adult organism and 3 other cell types or tissues"/>
</dbReference>
<dbReference type="Gene3D" id="2.110.10.10">
    <property type="entry name" value="Hemopexin-like domain"/>
    <property type="match status" value="1"/>
</dbReference>
<dbReference type="eggNOG" id="ENOG502TG39">
    <property type="taxonomic scope" value="Eukaryota"/>
</dbReference>
<evidence type="ECO:0000256" key="1">
    <source>
        <dbReference type="SAM" id="SignalP"/>
    </source>
</evidence>
<organism evidence="2 3">
    <name type="scientific">Caenorhabditis elegans</name>
    <dbReference type="NCBI Taxonomy" id="6239"/>
    <lineage>
        <taxon>Eukaryota</taxon>
        <taxon>Metazoa</taxon>
        <taxon>Ecdysozoa</taxon>
        <taxon>Nematoda</taxon>
        <taxon>Chromadorea</taxon>
        <taxon>Rhabditida</taxon>
        <taxon>Rhabditina</taxon>
        <taxon>Rhabditomorpha</taxon>
        <taxon>Rhabditoidea</taxon>
        <taxon>Rhabditidae</taxon>
        <taxon>Peloderinae</taxon>
        <taxon>Caenorhabditis</taxon>
    </lineage>
</organism>
<dbReference type="InterPro" id="IPR036375">
    <property type="entry name" value="Hemopexin-like_dom_sf"/>
</dbReference>
<dbReference type="KEGG" id="cel:CELE_W01F3.2"/>
<dbReference type="EMBL" id="BX284605">
    <property type="protein sequence ID" value="CAB07291.1"/>
    <property type="molecule type" value="Genomic_DNA"/>
</dbReference>
<dbReference type="AGR" id="WB:WBGene00012185"/>
<dbReference type="HOGENOM" id="CLU_994746_0_0_1"/>
<evidence type="ECO:0007829" key="5">
    <source>
        <dbReference type="PeptideAtlas" id="O62390"/>
    </source>
</evidence>
<dbReference type="STRING" id="6239.W01F3.2.1"/>
<evidence type="ECO:0000313" key="3">
    <source>
        <dbReference type="Proteomes" id="UP000001940"/>
    </source>
</evidence>
<dbReference type="Proteomes" id="UP000001940">
    <property type="component" value="Chromosome V"/>
</dbReference>
<dbReference type="AlphaFoldDB" id="O62390"/>
<protein>
    <submittedName>
        <fullName evidence="2">Uncharacterized protein</fullName>
    </submittedName>
</protein>
<dbReference type="PhylomeDB" id="O62390"/>
<dbReference type="OrthoDB" id="5786323at2759"/>
<reference evidence="2 3" key="1">
    <citation type="journal article" date="1998" name="Science">
        <title>Genome sequence of the nematode C. elegans: a platform for investigating biology.</title>
        <authorList>
            <consortium name="The C. elegans sequencing consortium"/>
            <person name="Sulson J.E."/>
            <person name="Waterston R."/>
        </authorList>
    </citation>
    <scope>NUCLEOTIDE SEQUENCE [LARGE SCALE GENOMIC DNA]</scope>
    <source>
        <strain evidence="2 3">Bristol N2</strain>
    </source>
</reference>
<dbReference type="PeptideAtlas" id="O62390"/>
<evidence type="ECO:0000313" key="4">
    <source>
        <dbReference type="WormBase" id="W01F3.2"/>
    </source>
</evidence>
<feature type="chain" id="PRO_5004159110" evidence="1">
    <location>
        <begin position="17"/>
        <end position="307"/>
    </location>
</feature>
<sequence>MRLSILLLVAAHVANGLFGFGEKKTTQAPKISLGSEISIPHTDEDQDTGEIVIPFNDPSTTTTRRRTATTTGIPVISVGGIGLDRTRSTVDVRSFTTTINPRFTAATKRLPSSDRHSSSGCPNRIDAYTFGPDSDYAFYEQQVFKISNNRISDRTTLVEEFKDGPNQVNGALYDPEREILWLVDGRSVYGYKKDGSDNWKLQSVFPKELPSSIGFTPEAAVRWHNKHQLLLSNGGKFALYDEYWNKSLMTGRTESYFENLPDRVRGISTWNSQGHAHIYTQSLVFEYDSEMKKVTGDGVPLGDFWRC</sequence>
<keyword evidence="5" id="KW-1267">Proteomics identification</keyword>
<dbReference type="CTD" id="180351"/>
<dbReference type="OMA" id="GCPNRID"/>
<accession>O62390</accession>
<dbReference type="InParanoid" id="O62390"/>
<dbReference type="FunCoup" id="O62390">
    <property type="interactions" value="69"/>
</dbReference>
<dbReference type="GeneID" id="180351"/>
<feature type="signal peptide" evidence="1">
    <location>
        <begin position="1"/>
        <end position="16"/>
    </location>
</feature>